<comment type="caution">
    <text evidence="2">The sequence shown here is derived from an EMBL/GenBank/DDBJ whole genome shotgun (WGS) entry which is preliminary data.</text>
</comment>
<dbReference type="AlphaFoldDB" id="A0A9P5NTQ5"/>
<accession>A0A9P5NTQ5</accession>
<dbReference type="Proteomes" id="UP000724874">
    <property type="component" value="Unassembled WGS sequence"/>
</dbReference>
<keyword evidence="3" id="KW-1185">Reference proteome</keyword>
<organism evidence="2 3">
    <name type="scientific">Gymnopilus junonius</name>
    <name type="common">Spectacular rustgill mushroom</name>
    <name type="synonym">Gymnopilus spectabilis subsp. junonius</name>
    <dbReference type="NCBI Taxonomy" id="109634"/>
    <lineage>
        <taxon>Eukaryota</taxon>
        <taxon>Fungi</taxon>
        <taxon>Dikarya</taxon>
        <taxon>Basidiomycota</taxon>
        <taxon>Agaricomycotina</taxon>
        <taxon>Agaricomycetes</taxon>
        <taxon>Agaricomycetidae</taxon>
        <taxon>Agaricales</taxon>
        <taxon>Agaricineae</taxon>
        <taxon>Hymenogastraceae</taxon>
        <taxon>Gymnopilus</taxon>
    </lineage>
</organism>
<name>A0A9P5NTQ5_GYMJU</name>
<evidence type="ECO:0000256" key="1">
    <source>
        <dbReference type="SAM" id="MobiDB-lite"/>
    </source>
</evidence>
<dbReference type="EMBL" id="JADNYJ010000019">
    <property type="protein sequence ID" value="KAF8906264.1"/>
    <property type="molecule type" value="Genomic_DNA"/>
</dbReference>
<proteinExistence type="predicted"/>
<evidence type="ECO:0000313" key="2">
    <source>
        <dbReference type="EMBL" id="KAF8906264.1"/>
    </source>
</evidence>
<evidence type="ECO:0000313" key="3">
    <source>
        <dbReference type="Proteomes" id="UP000724874"/>
    </source>
</evidence>
<reference evidence="2" key="1">
    <citation type="submission" date="2020-11" db="EMBL/GenBank/DDBJ databases">
        <authorList>
            <consortium name="DOE Joint Genome Institute"/>
            <person name="Ahrendt S."/>
            <person name="Riley R."/>
            <person name="Andreopoulos W."/>
            <person name="LaButti K."/>
            <person name="Pangilinan J."/>
            <person name="Ruiz-duenas F.J."/>
            <person name="Barrasa J.M."/>
            <person name="Sanchez-Garcia M."/>
            <person name="Camarero S."/>
            <person name="Miyauchi S."/>
            <person name="Serrano A."/>
            <person name="Linde D."/>
            <person name="Babiker R."/>
            <person name="Drula E."/>
            <person name="Ayuso-Fernandez I."/>
            <person name="Pacheco R."/>
            <person name="Padilla G."/>
            <person name="Ferreira P."/>
            <person name="Barriuso J."/>
            <person name="Kellner H."/>
            <person name="Castanera R."/>
            <person name="Alfaro M."/>
            <person name="Ramirez L."/>
            <person name="Pisabarro A.G."/>
            <person name="Kuo A."/>
            <person name="Tritt A."/>
            <person name="Lipzen A."/>
            <person name="He G."/>
            <person name="Yan M."/>
            <person name="Ng V."/>
            <person name="Cullen D."/>
            <person name="Martin F."/>
            <person name="Rosso M.-N."/>
            <person name="Henrissat B."/>
            <person name="Hibbett D."/>
            <person name="Martinez A.T."/>
            <person name="Grigoriev I.V."/>
        </authorList>
    </citation>
    <scope>NUCLEOTIDE SEQUENCE</scope>
    <source>
        <strain evidence="2">AH 44721</strain>
    </source>
</reference>
<feature type="region of interest" description="Disordered" evidence="1">
    <location>
        <begin position="26"/>
        <end position="47"/>
    </location>
</feature>
<feature type="compositionally biased region" description="Basic and acidic residues" evidence="1">
    <location>
        <begin position="34"/>
        <end position="47"/>
    </location>
</feature>
<sequence>MHQSLKLLSIHVAGPTHKGQYISIASKRRPKPHSSHETQHLSVARCKEADHMSCKKKDRINLKSAHNVPTRTDSFYQD</sequence>
<protein>
    <submittedName>
        <fullName evidence="2">Uncharacterized protein</fullName>
    </submittedName>
</protein>
<gene>
    <name evidence="2" type="ORF">CPB84DRAFT_1770390</name>
</gene>